<evidence type="ECO:0000256" key="6">
    <source>
        <dbReference type="HAMAP-Rule" id="MF_01007"/>
    </source>
</evidence>
<keyword evidence="2 6" id="KW-0698">rRNA processing</keyword>
<evidence type="ECO:0000256" key="1">
    <source>
        <dbReference type="ARBA" id="ARBA00010396"/>
    </source>
</evidence>
<evidence type="ECO:0000256" key="2">
    <source>
        <dbReference type="ARBA" id="ARBA00022552"/>
    </source>
</evidence>
<comment type="subcellular location">
    <subcellularLocation>
        <location evidence="6">Cytoplasm</location>
    </subcellularLocation>
</comment>
<dbReference type="PIRSF" id="PIRSF004486">
    <property type="entry name" value="MraW"/>
    <property type="match status" value="1"/>
</dbReference>
<feature type="binding site" evidence="6">
    <location>
        <position position="106"/>
    </location>
    <ligand>
        <name>S-adenosyl-L-methionine</name>
        <dbReference type="ChEBI" id="CHEBI:59789"/>
    </ligand>
</feature>
<name>A0A1G2MW27_9BACT</name>
<keyword evidence="6" id="KW-0963">Cytoplasm</keyword>
<evidence type="ECO:0000313" key="8">
    <source>
        <dbReference type="Proteomes" id="UP000177943"/>
    </source>
</evidence>
<comment type="caution">
    <text evidence="7">The sequence shown here is derived from an EMBL/GenBank/DDBJ whole genome shotgun (WGS) entry which is preliminary data.</text>
</comment>
<dbReference type="Gene3D" id="3.40.50.150">
    <property type="entry name" value="Vaccinia Virus protein VP39"/>
    <property type="match status" value="1"/>
</dbReference>
<comment type="function">
    <text evidence="6">Specifically methylates the N4 position of cytidine in position 1402 (C1402) of 16S rRNA.</text>
</comment>
<dbReference type="PANTHER" id="PTHR11265:SF0">
    <property type="entry name" value="12S RRNA N4-METHYLCYTIDINE METHYLTRANSFERASE"/>
    <property type="match status" value="1"/>
</dbReference>
<feature type="binding site" evidence="6">
    <location>
        <position position="99"/>
    </location>
    <ligand>
        <name>S-adenosyl-L-methionine</name>
        <dbReference type="ChEBI" id="CHEBI:59789"/>
    </ligand>
</feature>
<evidence type="ECO:0000256" key="4">
    <source>
        <dbReference type="ARBA" id="ARBA00022679"/>
    </source>
</evidence>
<dbReference type="EC" id="2.1.1.199" evidence="6"/>
<sequence length="301" mass="33738">MIHKSVLLQETVDALHFQSGDILLDCTINGGGHSSFIAKTFGKTIRIIGLDLDASALKRAEAKLQALGADFILRQSSFRNLDLVLKECKVEKIHKVLFDLGLSSNQLEESGRGFSFKKDESLGMTFSETPTEAEITADEIVNTWDEEHIADIIFGYGEEQFARRIAKKIVSERVVRPIKTTFELTETIGRALPEWYKRRKIHFATKTFQALRIAVNDELNALKDGLEKAFDVLALEGIMAVISFHSLEDRIVKHFLRAKVAEGLAELPFRKPIISGEKELAENSRARSAKLRVIIKSLSAI</sequence>
<dbReference type="InterPro" id="IPR029063">
    <property type="entry name" value="SAM-dependent_MTases_sf"/>
</dbReference>
<reference evidence="7 8" key="1">
    <citation type="journal article" date="2016" name="Nat. Commun.">
        <title>Thousands of microbial genomes shed light on interconnected biogeochemical processes in an aquifer system.</title>
        <authorList>
            <person name="Anantharaman K."/>
            <person name="Brown C.T."/>
            <person name="Hug L.A."/>
            <person name="Sharon I."/>
            <person name="Castelle C.J."/>
            <person name="Probst A.J."/>
            <person name="Thomas B.C."/>
            <person name="Singh A."/>
            <person name="Wilkins M.J."/>
            <person name="Karaoz U."/>
            <person name="Brodie E.L."/>
            <person name="Williams K.H."/>
            <person name="Hubbard S.S."/>
            <person name="Banfield J.F."/>
        </authorList>
    </citation>
    <scope>NUCLEOTIDE SEQUENCE [LARGE SCALE GENOMIC DNA]</scope>
</reference>
<dbReference type="InterPro" id="IPR002903">
    <property type="entry name" value="RsmH"/>
</dbReference>
<dbReference type="GO" id="GO:0005737">
    <property type="term" value="C:cytoplasm"/>
    <property type="evidence" value="ECO:0007669"/>
    <property type="project" value="UniProtKB-SubCell"/>
</dbReference>
<accession>A0A1G2MW27</accession>
<feature type="binding site" evidence="6">
    <location>
        <begin position="31"/>
        <end position="33"/>
    </location>
    <ligand>
        <name>S-adenosyl-L-methionine</name>
        <dbReference type="ChEBI" id="CHEBI:59789"/>
    </ligand>
</feature>
<dbReference type="GO" id="GO:0071424">
    <property type="term" value="F:rRNA (cytosine-N4-)-methyltransferase activity"/>
    <property type="evidence" value="ECO:0007669"/>
    <property type="project" value="UniProtKB-UniRule"/>
</dbReference>
<dbReference type="NCBIfam" id="TIGR00006">
    <property type="entry name" value="16S rRNA (cytosine(1402)-N(4))-methyltransferase RsmH"/>
    <property type="match status" value="1"/>
</dbReference>
<dbReference type="Gene3D" id="1.10.150.170">
    <property type="entry name" value="Putative methyltransferase TM0872, insert domain"/>
    <property type="match status" value="1"/>
</dbReference>
<gene>
    <name evidence="6" type="primary">rsmH</name>
    <name evidence="7" type="ORF">A3D56_00160</name>
</gene>
<comment type="catalytic activity">
    <reaction evidence="6">
        <text>cytidine(1402) in 16S rRNA + S-adenosyl-L-methionine = N(4)-methylcytidine(1402) in 16S rRNA + S-adenosyl-L-homocysteine + H(+)</text>
        <dbReference type="Rhea" id="RHEA:42928"/>
        <dbReference type="Rhea" id="RHEA-COMP:10286"/>
        <dbReference type="Rhea" id="RHEA-COMP:10287"/>
        <dbReference type="ChEBI" id="CHEBI:15378"/>
        <dbReference type="ChEBI" id="CHEBI:57856"/>
        <dbReference type="ChEBI" id="CHEBI:59789"/>
        <dbReference type="ChEBI" id="CHEBI:74506"/>
        <dbReference type="ChEBI" id="CHEBI:82748"/>
        <dbReference type="EC" id="2.1.1.199"/>
    </reaction>
</comment>
<organism evidence="7 8">
    <name type="scientific">Candidatus Taylorbacteria bacterium RIFCSPHIGHO2_02_FULL_45_35</name>
    <dbReference type="NCBI Taxonomy" id="1802311"/>
    <lineage>
        <taxon>Bacteria</taxon>
        <taxon>Candidatus Tayloriibacteriota</taxon>
    </lineage>
</organism>
<protein>
    <recommendedName>
        <fullName evidence="6">Ribosomal RNA small subunit methyltransferase H</fullName>
        <ecNumber evidence="6">2.1.1.199</ecNumber>
    </recommendedName>
    <alternativeName>
        <fullName evidence="6">16S rRNA m(4)C1402 methyltransferase</fullName>
    </alternativeName>
    <alternativeName>
        <fullName evidence="6">rRNA (cytosine-N(4)-)-methyltransferase RsmH</fullName>
    </alternativeName>
</protein>
<evidence type="ECO:0000256" key="3">
    <source>
        <dbReference type="ARBA" id="ARBA00022603"/>
    </source>
</evidence>
<dbReference type="SUPFAM" id="SSF53335">
    <property type="entry name" value="S-adenosyl-L-methionine-dependent methyltransferases"/>
    <property type="match status" value="1"/>
</dbReference>
<dbReference type="Pfam" id="PF01795">
    <property type="entry name" value="Methyltransf_5"/>
    <property type="match status" value="1"/>
</dbReference>
<comment type="similarity">
    <text evidence="1 6">Belongs to the methyltransferase superfamily. RsmH family.</text>
</comment>
<keyword evidence="4 6" id="KW-0808">Transferase</keyword>
<feature type="binding site" evidence="6">
    <location>
        <position position="51"/>
    </location>
    <ligand>
        <name>S-adenosyl-L-methionine</name>
        <dbReference type="ChEBI" id="CHEBI:59789"/>
    </ligand>
</feature>
<keyword evidence="3 6" id="KW-0489">Methyltransferase</keyword>
<dbReference type="AlphaFoldDB" id="A0A1G2MW27"/>
<dbReference type="HAMAP" id="MF_01007">
    <property type="entry name" value="16SrRNA_methyltr_H"/>
    <property type="match status" value="1"/>
</dbReference>
<dbReference type="InterPro" id="IPR023397">
    <property type="entry name" value="SAM-dep_MeTrfase_MraW_recog"/>
</dbReference>
<feature type="binding site" evidence="6">
    <location>
        <position position="78"/>
    </location>
    <ligand>
        <name>S-adenosyl-L-methionine</name>
        <dbReference type="ChEBI" id="CHEBI:59789"/>
    </ligand>
</feature>
<dbReference type="GO" id="GO:0070475">
    <property type="term" value="P:rRNA base methylation"/>
    <property type="evidence" value="ECO:0007669"/>
    <property type="project" value="UniProtKB-UniRule"/>
</dbReference>
<evidence type="ECO:0000313" key="7">
    <source>
        <dbReference type="EMBL" id="OHA28078.1"/>
    </source>
</evidence>
<keyword evidence="5 6" id="KW-0949">S-adenosyl-L-methionine</keyword>
<dbReference type="Proteomes" id="UP000177943">
    <property type="component" value="Unassembled WGS sequence"/>
</dbReference>
<dbReference type="PANTHER" id="PTHR11265">
    <property type="entry name" value="S-ADENOSYL-METHYLTRANSFERASE MRAW"/>
    <property type="match status" value="1"/>
</dbReference>
<dbReference type="EMBL" id="MHRP01000001">
    <property type="protein sequence ID" value="OHA28078.1"/>
    <property type="molecule type" value="Genomic_DNA"/>
</dbReference>
<evidence type="ECO:0000256" key="5">
    <source>
        <dbReference type="ARBA" id="ARBA00022691"/>
    </source>
</evidence>
<dbReference type="SUPFAM" id="SSF81799">
    <property type="entry name" value="Putative methyltransferase TM0872, insert domain"/>
    <property type="match status" value="1"/>
</dbReference>
<proteinExistence type="inferred from homology"/>